<dbReference type="InterPro" id="IPR036179">
    <property type="entry name" value="Ig-like_dom_sf"/>
</dbReference>
<dbReference type="InterPro" id="IPR013151">
    <property type="entry name" value="Immunoglobulin_dom"/>
</dbReference>
<dbReference type="PANTHER" id="PTHR23279:SF3">
    <property type="entry name" value="DEFECTIVE PROBOSCIS EXTENSION RESPONSE 18"/>
    <property type="match status" value="1"/>
</dbReference>
<dbReference type="InterPro" id="IPR037448">
    <property type="entry name" value="Zig-8"/>
</dbReference>
<dbReference type="InterPro" id="IPR003598">
    <property type="entry name" value="Ig_sub2"/>
</dbReference>
<dbReference type="Pfam" id="PF00047">
    <property type="entry name" value="ig"/>
    <property type="match status" value="1"/>
</dbReference>
<dbReference type="AlphaFoldDB" id="A0ABD2X8I7"/>
<name>A0ABD2X8I7_9HYME</name>
<keyword evidence="3" id="KW-1185">Reference proteome</keyword>
<dbReference type="EMBL" id="JBJJXI010000045">
    <property type="protein sequence ID" value="KAL3401431.1"/>
    <property type="molecule type" value="Genomic_DNA"/>
</dbReference>
<dbReference type="Gene3D" id="2.60.40.10">
    <property type="entry name" value="Immunoglobulins"/>
    <property type="match status" value="2"/>
</dbReference>
<dbReference type="InterPro" id="IPR013783">
    <property type="entry name" value="Ig-like_fold"/>
</dbReference>
<dbReference type="SMART" id="SM00408">
    <property type="entry name" value="IGc2"/>
    <property type="match status" value="2"/>
</dbReference>
<dbReference type="Pfam" id="PF07686">
    <property type="entry name" value="V-set"/>
    <property type="match status" value="1"/>
</dbReference>
<dbReference type="PROSITE" id="PS50835">
    <property type="entry name" value="IG_LIKE"/>
    <property type="match status" value="2"/>
</dbReference>
<comment type="caution">
    <text evidence="2">The sequence shown here is derived from an EMBL/GenBank/DDBJ whole genome shotgun (WGS) entry which is preliminary data.</text>
</comment>
<protein>
    <recommendedName>
        <fullName evidence="1">Ig-like domain-containing protein</fullName>
    </recommendedName>
</protein>
<dbReference type="CDD" id="cd00099">
    <property type="entry name" value="IgV"/>
    <property type="match status" value="1"/>
</dbReference>
<feature type="domain" description="Ig-like" evidence="1">
    <location>
        <begin position="108"/>
        <end position="209"/>
    </location>
</feature>
<dbReference type="CDD" id="cd00096">
    <property type="entry name" value="Ig"/>
    <property type="match status" value="1"/>
</dbReference>
<accession>A0ABD2X8I7</accession>
<proteinExistence type="predicted"/>
<dbReference type="SUPFAM" id="SSF48726">
    <property type="entry name" value="Immunoglobulin"/>
    <property type="match status" value="2"/>
</dbReference>
<dbReference type="SMART" id="SM00409">
    <property type="entry name" value="IG"/>
    <property type="match status" value="2"/>
</dbReference>
<sequence>MILDRTWSTRILMTLTTVSLVFASYGRHRDLSQFYNTYTDFTKVSNISGTRFDEKFVVETMEVPLPSHNYYHHHHHNNYYHKQQHHKHMGGPLKVPHLRHHHVSHRGPYFENVEGQEINGSEKVVHLGDTAFLDCRVVMLSGKMVMWIRQYPDKALLTVGKNTHIADDRYSVSFKYPNNWRLMITSIQKEDRGLYVCQVNTHPPRMLVTNVTILAPDVRIVDESDHELHDRYYNSGSVIELTCVVRPSRPGSKIPDPVWKKNGEALPDDVNVYHTNGPANKLQLSLRIEYAKKSDSGEFSCTIGQFSTTVVNIHVLNGEKQAAVHHDQWNTALRLDQNLYVTFISVFLICYQRIVKILFIKC</sequence>
<dbReference type="PANTHER" id="PTHR23279">
    <property type="entry name" value="DEFECTIVE PROBOSCIS EXTENSION RESPONSE DPR -RELATED"/>
    <property type="match status" value="1"/>
</dbReference>
<feature type="domain" description="Ig-like" evidence="1">
    <location>
        <begin position="216"/>
        <end position="312"/>
    </location>
</feature>
<evidence type="ECO:0000259" key="1">
    <source>
        <dbReference type="PROSITE" id="PS50835"/>
    </source>
</evidence>
<dbReference type="InterPro" id="IPR003599">
    <property type="entry name" value="Ig_sub"/>
</dbReference>
<organism evidence="2 3">
    <name type="scientific">Trichogramma kaykai</name>
    <dbReference type="NCBI Taxonomy" id="54128"/>
    <lineage>
        <taxon>Eukaryota</taxon>
        <taxon>Metazoa</taxon>
        <taxon>Ecdysozoa</taxon>
        <taxon>Arthropoda</taxon>
        <taxon>Hexapoda</taxon>
        <taxon>Insecta</taxon>
        <taxon>Pterygota</taxon>
        <taxon>Neoptera</taxon>
        <taxon>Endopterygota</taxon>
        <taxon>Hymenoptera</taxon>
        <taxon>Apocrita</taxon>
        <taxon>Proctotrupomorpha</taxon>
        <taxon>Chalcidoidea</taxon>
        <taxon>Trichogrammatidae</taxon>
        <taxon>Trichogramma</taxon>
    </lineage>
</organism>
<gene>
    <name evidence="2" type="ORF">TKK_005276</name>
</gene>
<dbReference type="InterPro" id="IPR013106">
    <property type="entry name" value="Ig_V-set"/>
</dbReference>
<dbReference type="Proteomes" id="UP001627154">
    <property type="component" value="Unassembled WGS sequence"/>
</dbReference>
<evidence type="ECO:0000313" key="3">
    <source>
        <dbReference type="Proteomes" id="UP001627154"/>
    </source>
</evidence>
<evidence type="ECO:0000313" key="2">
    <source>
        <dbReference type="EMBL" id="KAL3401431.1"/>
    </source>
</evidence>
<reference evidence="2 3" key="1">
    <citation type="journal article" date="2024" name="bioRxiv">
        <title>A reference genome for Trichogramma kaykai: A tiny desert-dwelling parasitoid wasp with competing sex-ratio distorters.</title>
        <authorList>
            <person name="Culotta J."/>
            <person name="Lindsey A.R."/>
        </authorList>
    </citation>
    <scope>NUCLEOTIDE SEQUENCE [LARGE SCALE GENOMIC DNA]</scope>
    <source>
        <strain evidence="2 3">KSX58</strain>
    </source>
</reference>
<dbReference type="InterPro" id="IPR007110">
    <property type="entry name" value="Ig-like_dom"/>
</dbReference>